<dbReference type="InterPro" id="IPR011009">
    <property type="entry name" value="Kinase-like_dom_sf"/>
</dbReference>
<dbReference type="Pfam" id="PF01636">
    <property type="entry name" value="APH"/>
    <property type="match status" value="1"/>
</dbReference>
<sequence length="269" mass="29863">MAAIDIPALAGRIAAIAKTYDDTAPAVEVDTRFEGFEFALRIVTMKLIRHQRSYWKGLRVVEAEEFAKCVTTKKELGAGAFGAVYEMPVKACFRVPASVKRVAVKIERIKPGYDTFQEPAQVKTGIAVAKKAHALGIAPALYDAFIVFDTDDIKIVKVYEIIKGVPWADKAWKPAAKTKANAELQQTVTKMNRAGIIHHDLHPGNVMVTPKGLQIIDFDRANFAKDEEQGYLPGFNSSFPSMWMPRGIASEKGIKYIYHKLVTEGTIRH</sequence>
<dbReference type="EMBL" id="MN739743">
    <property type="protein sequence ID" value="QHT24246.1"/>
    <property type="molecule type" value="Genomic_DNA"/>
</dbReference>
<name>A0A6C0E516_9ZZZZ</name>
<dbReference type="PROSITE" id="PS50011">
    <property type="entry name" value="PROTEIN_KINASE_DOM"/>
    <property type="match status" value="1"/>
</dbReference>
<reference evidence="2" key="1">
    <citation type="journal article" date="2020" name="Nature">
        <title>Giant virus diversity and host interactions through global metagenomics.</title>
        <authorList>
            <person name="Schulz F."/>
            <person name="Roux S."/>
            <person name="Paez-Espino D."/>
            <person name="Jungbluth S."/>
            <person name="Walsh D.A."/>
            <person name="Denef V.J."/>
            <person name="McMahon K.D."/>
            <person name="Konstantinidis K.T."/>
            <person name="Eloe-Fadrosh E.A."/>
            <person name="Kyrpides N.C."/>
            <person name="Woyke T."/>
        </authorList>
    </citation>
    <scope>NUCLEOTIDE SEQUENCE</scope>
    <source>
        <strain evidence="2">GVMAG-M-3300023179-138</strain>
    </source>
</reference>
<dbReference type="InterPro" id="IPR017441">
    <property type="entry name" value="Protein_kinase_ATP_BS"/>
</dbReference>
<dbReference type="PROSITE" id="PS00107">
    <property type="entry name" value="PROTEIN_KINASE_ATP"/>
    <property type="match status" value="1"/>
</dbReference>
<dbReference type="AlphaFoldDB" id="A0A6C0E516"/>
<dbReference type="SUPFAM" id="SSF56112">
    <property type="entry name" value="Protein kinase-like (PK-like)"/>
    <property type="match status" value="1"/>
</dbReference>
<evidence type="ECO:0000313" key="2">
    <source>
        <dbReference type="EMBL" id="QHT24246.1"/>
    </source>
</evidence>
<accession>A0A6C0E516</accession>
<organism evidence="2">
    <name type="scientific">viral metagenome</name>
    <dbReference type="NCBI Taxonomy" id="1070528"/>
    <lineage>
        <taxon>unclassified sequences</taxon>
        <taxon>metagenomes</taxon>
        <taxon>organismal metagenomes</taxon>
    </lineage>
</organism>
<proteinExistence type="predicted"/>
<dbReference type="GO" id="GO:0004672">
    <property type="term" value="F:protein kinase activity"/>
    <property type="evidence" value="ECO:0007669"/>
    <property type="project" value="InterPro"/>
</dbReference>
<evidence type="ECO:0000259" key="1">
    <source>
        <dbReference type="PROSITE" id="PS50011"/>
    </source>
</evidence>
<dbReference type="InterPro" id="IPR000719">
    <property type="entry name" value="Prot_kinase_dom"/>
</dbReference>
<protein>
    <recommendedName>
        <fullName evidence="1">Protein kinase domain-containing protein</fullName>
    </recommendedName>
</protein>
<dbReference type="Gene3D" id="1.10.510.10">
    <property type="entry name" value="Transferase(Phosphotransferase) domain 1"/>
    <property type="match status" value="1"/>
</dbReference>
<dbReference type="GO" id="GO:0005524">
    <property type="term" value="F:ATP binding"/>
    <property type="evidence" value="ECO:0007669"/>
    <property type="project" value="InterPro"/>
</dbReference>
<dbReference type="InterPro" id="IPR002575">
    <property type="entry name" value="Aminoglycoside_PTrfase"/>
</dbReference>
<feature type="domain" description="Protein kinase" evidence="1">
    <location>
        <begin position="70"/>
        <end position="269"/>
    </location>
</feature>